<dbReference type="PANTHER" id="PTHR10612:SF62">
    <property type="entry name" value="LIPOCALIN_CYTOSOLIC FATTY-ACID BINDING DOMAIN-CONTAINING PROTEIN"/>
    <property type="match status" value="1"/>
</dbReference>
<dbReference type="EMBL" id="JAEAOA010002328">
    <property type="protein sequence ID" value="KAK3597682.1"/>
    <property type="molecule type" value="Genomic_DNA"/>
</dbReference>
<evidence type="ECO:0000259" key="3">
    <source>
        <dbReference type="Pfam" id="PF08212"/>
    </source>
</evidence>
<dbReference type="Gene3D" id="2.40.128.20">
    <property type="match status" value="1"/>
</dbReference>
<organism evidence="4 5">
    <name type="scientific">Potamilus streckersoni</name>
    <dbReference type="NCBI Taxonomy" id="2493646"/>
    <lineage>
        <taxon>Eukaryota</taxon>
        <taxon>Metazoa</taxon>
        <taxon>Spiralia</taxon>
        <taxon>Lophotrochozoa</taxon>
        <taxon>Mollusca</taxon>
        <taxon>Bivalvia</taxon>
        <taxon>Autobranchia</taxon>
        <taxon>Heteroconchia</taxon>
        <taxon>Palaeoheterodonta</taxon>
        <taxon>Unionida</taxon>
        <taxon>Unionoidea</taxon>
        <taxon>Unionidae</taxon>
        <taxon>Ambleminae</taxon>
        <taxon>Lampsilini</taxon>
        <taxon>Potamilus</taxon>
    </lineage>
</organism>
<gene>
    <name evidence="4" type="ORF">CHS0354_040057</name>
</gene>
<comment type="caution">
    <text evidence="4">The sequence shown here is derived from an EMBL/GenBank/DDBJ whole genome shotgun (WGS) entry which is preliminary data.</text>
</comment>
<reference evidence="4" key="2">
    <citation type="journal article" date="2021" name="Genome Biol. Evol.">
        <title>Developing a high-quality reference genome for a parasitic bivalve with doubly uniparental inheritance (Bivalvia: Unionida).</title>
        <authorList>
            <person name="Smith C.H."/>
        </authorList>
    </citation>
    <scope>NUCLEOTIDE SEQUENCE</scope>
    <source>
        <strain evidence="4">CHS0354</strain>
        <tissue evidence="4">Mantle</tissue>
    </source>
</reference>
<evidence type="ECO:0000313" key="4">
    <source>
        <dbReference type="EMBL" id="KAK3597682.1"/>
    </source>
</evidence>
<dbReference type="Proteomes" id="UP001195483">
    <property type="component" value="Unassembled WGS sequence"/>
</dbReference>
<sequence>MGRTKGDTLWVPLQIVICCCTYWLIVVHFVGIGWPVGGLLGVAIVGIKYKCIVVQDTDANQFVRNRRNQEAPVEYNRACQEAFQPRRFSTVRQTRDRDTGRPQAQFANGKYTMRHHRPAAEERFCVSSSNFAPLRLFPSTILMCIGNDFLVNGESCKSPPPSGNFTNMRYTGLWYEVGKYQTAGGAAFEKDCVCTTIDIQPVPGATDGDAKAINSCRKSSPTGEFLNATGTLTQEGPQGHWKEGFFPFTPKASFLSVIYLDENYAIEYDCSQVLWITNYCVHLLSRKPSMEPEIESQLLAFADQYGLNTQKLPYVRTEQGDCW</sequence>
<feature type="transmembrane region" description="Helical" evidence="2">
    <location>
        <begin position="12"/>
        <end position="34"/>
    </location>
</feature>
<reference evidence="4" key="1">
    <citation type="journal article" date="2021" name="Genome Biol. Evol.">
        <title>A High-Quality Reference Genome for a Parasitic Bivalve with Doubly Uniparental Inheritance (Bivalvia: Unionida).</title>
        <authorList>
            <person name="Smith C.H."/>
        </authorList>
    </citation>
    <scope>NUCLEOTIDE SEQUENCE</scope>
    <source>
        <strain evidence="4">CHS0354</strain>
    </source>
</reference>
<dbReference type="SUPFAM" id="SSF50814">
    <property type="entry name" value="Lipocalins"/>
    <property type="match status" value="1"/>
</dbReference>
<name>A0AAE0ST05_9BIVA</name>
<protein>
    <recommendedName>
        <fullName evidence="3">Lipocalin/cytosolic fatty-acid binding domain-containing protein</fullName>
    </recommendedName>
</protein>
<accession>A0AAE0ST05</accession>
<dbReference type="PANTHER" id="PTHR10612">
    <property type="entry name" value="APOLIPOPROTEIN D"/>
    <property type="match status" value="1"/>
</dbReference>
<dbReference type="Pfam" id="PF08212">
    <property type="entry name" value="Lipocalin_2"/>
    <property type="match status" value="1"/>
</dbReference>
<dbReference type="AlphaFoldDB" id="A0AAE0ST05"/>
<dbReference type="InterPro" id="IPR000566">
    <property type="entry name" value="Lipocln_cytosolic_FA-bd_dom"/>
</dbReference>
<keyword evidence="1" id="KW-0446">Lipid-binding</keyword>
<keyword evidence="2" id="KW-1133">Transmembrane helix</keyword>
<keyword evidence="5" id="KW-1185">Reference proteome</keyword>
<evidence type="ECO:0000256" key="2">
    <source>
        <dbReference type="SAM" id="Phobius"/>
    </source>
</evidence>
<evidence type="ECO:0000256" key="1">
    <source>
        <dbReference type="ARBA" id="ARBA00023121"/>
    </source>
</evidence>
<feature type="domain" description="Lipocalin/cytosolic fatty-acid binding" evidence="3">
    <location>
        <begin position="169"/>
        <end position="315"/>
    </location>
</feature>
<dbReference type="GO" id="GO:0008289">
    <property type="term" value="F:lipid binding"/>
    <property type="evidence" value="ECO:0007669"/>
    <property type="project" value="UniProtKB-KW"/>
</dbReference>
<keyword evidence="2" id="KW-0472">Membrane</keyword>
<reference evidence="4" key="3">
    <citation type="submission" date="2023-05" db="EMBL/GenBank/DDBJ databases">
        <authorList>
            <person name="Smith C.H."/>
        </authorList>
    </citation>
    <scope>NUCLEOTIDE SEQUENCE</scope>
    <source>
        <strain evidence="4">CHS0354</strain>
        <tissue evidence="4">Mantle</tissue>
    </source>
</reference>
<keyword evidence="2" id="KW-0812">Transmembrane</keyword>
<dbReference type="GO" id="GO:0005737">
    <property type="term" value="C:cytoplasm"/>
    <property type="evidence" value="ECO:0007669"/>
    <property type="project" value="TreeGrafter"/>
</dbReference>
<proteinExistence type="predicted"/>
<evidence type="ECO:0000313" key="5">
    <source>
        <dbReference type="Proteomes" id="UP001195483"/>
    </source>
</evidence>
<dbReference type="GO" id="GO:0006629">
    <property type="term" value="P:lipid metabolic process"/>
    <property type="evidence" value="ECO:0007669"/>
    <property type="project" value="TreeGrafter"/>
</dbReference>
<dbReference type="InterPro" id="IPR012674">
    <property type="entry name" value="Calycin"/>
</dbReference>
<dbReference type="GO" id="GO:0000302">
    <property type="term" value="P:response to reactive oxygen species"/>
    <property type="evidence" value="ECO:0007669"/>
    <property type="project" value="TreeGrafter"/>
</dbReference>